<evidence type="ECO:0000313" key="2">
    <source>
        <dbReference type="Proteomes" id="UP000095463"/>
    </source>
</evidence>
<dbReference type="EMBL" id="LAJE02000206">
    <property type="protein sequence ID" value="OEO30438.1"/>
    <property type="molecule type" value="Genomic_DNA"/>
</dbReference>
<dbReference type="AlphaFoldDB" id="A0A1E5XPC5"/>
<accession>A0A1E5XPC5</accession>
<comment type="caution">
    <text evidence="1">The sequence shown here is derived from an EMBL/GenBank/DDBJ whole genome shotgun (WGS) entry which is preliminary data.</text>
</comment>
<reference evidence="1 2" key="1">
    <citation type="journal article" date="2015" name="Genome Announc.">
        <title>Genome Assemblies of Three Soil-Associated Devosia species: D. insulae, D. limi, and D. soli.</title>
        <authorList>
            <person name="Hassan Y.I."/>
            <person name="Lepp D."/>
            <person name="Zhou T."/>
        </authorList>
    </citation>
    <scope>NUCLEOTIDE SEQUENCE [LARGE SCALE GENOMIC DNA]</scope>
    <source>
        <strain evidence="1 2">DS-56</strain>
    </source>
</reference>
<name>A0A1E5XPC5_9HYPH</name>
<proteinExistence type="predicted"/>
<sequence>MAVFAVNILGRSDEPTGRAEVMVAENEEVLHREFGAFLTAASEVIITSDPTRIRAELLASGWAPPEITEGSRPRLYRCDALPDRRAAEGAAIPFG</sequence>
<organism evidence="1 2">
    <name type="scientific">Devosia insulae DS-56</name>
    <dbReference type="NCBI Taxonomy" id="1116389"/>
    <lineage>
        <taxon>Bacteria</taxon>
        <taxon>Pseudomonadati</taxon>
        <taxon>Pseudomonadota</taxon>
        <taxon>Alphaproteobacteria</taxon>
        <taxon>Hyphomicrobiales</taxon>
        <taxon>Devosiaceae</taxon>
        <taxon>Devosia</taxon>
    </lineage>
</organism>
<keyword evidence="2" id="KW-1185">Reference proteome</keyword>
<evidence type="ECO:0000313" key="1">
    <source>
        <dbReference type="EMBL" id="OEO30438.1"/>
    </source>
</evidence>
<gene>
    <name evidence="1" type="ORF">VW23_021265</name>
</gene>
<dbReference type="Proteomes" id="UP000095463">
    <property type="component" value="Unassembled WGS sequence"/>
</dbReference>
<dbReference type="RefSeq" id="WP_069910339.1">
    <property type="nucleotide sequence ID" value="NZ_LAJE02000206.1"/>
</dbReference>
<protein>
    <submittedName>
        <fullName evidence="1">Uncharacterized protein</fullName>
    </submittedName>
</protein>
<dbReference type="OrthoDB" id="9896032at2"/>